<evidence type="ECO:0000313" key="3">
    <source>
        <dbReference type="Proteomes" id="UP001501442"/>
    </source>
</evidence>
<dbReference type="SMART" id="SM00028">
    <property type="entry name" value="TPR"/>
    <property type="match status" value="5"/>
</dbReference>
<dbReference type="InterPro" id="IPR050767">
    <property type="entry name" value="Sel1_AlgK"/>
</dbReference>
<sequence length="642" mass="69557">MHPAATGEGGAAQVPPYVQRDAQARLSATFKAQGMVIIEGASAAGKSRLAFETIHAYAPKRWLIVPAEATSLREITKAGVVIRRAVIWLDDVERFLVSGGLDGAVLDALCPPGVHDVLVVATLRSEARQELSGAGLEISTARAVEEVMRRARVVALERDLTGPERERAEAFRYDDRIAGALDQTTGAGFAEYIAAGPAALERWESAKRGENLTAGAIISAAVDARRVGHLTPISRALLERLHFHYLSDREHHRRDRPSFDDALAWATQLVKGASGCIDSAGDNTFKPFDYLIDHAQRTASLNNIPGPVWSDLASHAPMKVIKAIGAIAYKASLLNISEQAFRRAADTSDTDAMYGLGLLLGQLRRFDEAEIWLRRAAEADSTNAMTNLGRLLDELGRADEGEIWLRRAAEADSTNAMTDLGLLLEKLGRAGEAEIWLRRAAEADSTQAMTNLGLLLEELGRFDEAEIWLCRAAEADSTNAMTNLGLLLEKLGRAGEGEIWLRRAAEADDTDAMTPLGLLLAEIGRADEAEIWLRRAAEADSTNAMIGLGLVLDEIGRADEAETWFRRAAEADDTNAMTGLGLLLEKLGRADEGEIWLRRAAEADNTNAMTALGLLLAESGRADEAEQWHRRAGGTHGNDGNR</sequence>
<dbReference type="Pfam" id="PF13432">
    <property type="entry name" value="TPR_16"/>
    <property type="match status" value="3"/>
</dbReference>
<dbReference type="PANTHER" id="PTHR11102">
    <property type="entry name" value="SEL-1-LIKE PROTEIN"/>
    <property type="match status" value="1"/>
</dbReference>
<gene>
    <name evidence="2" type="ORF">GCM10023196_094990</name>
</gene>
<dbReference type="InterPro" id="IPR011717">
    <property type="entry name" value="TPR-4"/>
</dbReference>
<evidence type="ECO:0008006" key="4">
    <source>
        <dbReference type="Google" id="ProtNLM"/>
    </source>
</evidence>
<keyword evidence="3" id="KW-1185">Reference proteome</keyword>
<dbReference type="PROSITE" id="PS50005">
    <property type="entry name" value="TPR"/>
    <property type="match status" value="1"/>
</dbReference>
<protein>
    <recommendedName>
        <fullName evidence="4">Tetratricopeptide repeat protein</fullName>
    </recommendedName>
</protein>
<reference evidence="3" key="1">
    <citation type="journal article" date="2019" name="Int. J. Syst. Evol. Microbiol.">
        <title>The Global Catalogue of Microorganisms (GCM) 10K type strain sequencing project: providing services to taxonomists for standard genome sequencing and annotation.</title>
        <authorList>
            <consortium name="The Broad Institute Genomics Platform"/>
            <consortium name="The Broad Institute Genome Sequencing Center for Infectious Disease"/>
            <person name="Wu L."/>
            <person name="Ma J."/>
        </authorList>
    </citation>
    <scope>NUCLEOTIDE SEQUENCE [LARGE SCALE GENOMIC DNA]</scope>
    <source>
        <strain evidence="3">JCM 17939</strain>
    </source>
</reference>
<keyword evidence="1" id="KW-0802">TPR repeat</keyword>
<dbReference type="EMBL" id="BAABHK010000021">
    <property type="protein sequence ID" value="GAA4638202.1"/>
    <property type="molecule type" value="Genomic_DNA"/>
</dbReference>
<accession>A0ABP8UU63</accession>
<evidence type="ECO:0000313" key="2">
    <source>
        <dbReference type="EMBL" id="GAA4638202.1"/>
    </source>
</evidence>
<name>A0ABP8UU63_9ACTN</name>
<dbReference type="PANTHER" id="PTHR11102:SF160">
    <property type="entry name" value="ERAD-ASSOCIATED E3 UBIQUITIN-PROTEIN LIGASE COMPONENT HRD3"/>
    <property type="match status" value="1"/>
</dbReference>
<dbReference type="Proteomes" id="UP001501442">
    <property type="component" value="Unassembled WGS sequence"/>
</dbReference>
<proteinExistence type="predicted"/>
<organism evidence="2 3">
    <name type="scientific">Actinoallomurus vinaceus</name>
    <dbReference type="NCBI Taxonomy" id="1080074"/>
    <lineage>
        <taxon>Bacteria</taxon>
        <taxon>Bacillati</taxon>
        <taxon>Actinomycetota</taxon>
        <taxon>Actinomycetes</taxon>
        <taxon>Streptosporangiales</taxon>
        <taxon>Thermomonosporaceae</taxon>
        <taxon>Actinoallomurus</taxon>
    </lineage>
</organism>
<feature type="repeat" description="TPR" evidence="1">
    <location>
        <begin position="542"/>
        <end position="575"/>
    </location>
</feature>
<dbReference type="InterPro" id="IPR019734">
    <property type="entry name" value="TPR_rpt"/>
</dbReference>
<dbReference type="Gene3D" id="1.25.40.10">
    <property type="entry name" value="Tetratricopeptide repeat domain"/>
    <property type="match status" value="3"/>
</dbReference>
<dbReference type="Pfam" id="PF07721">
    <property type="entry name" value="TPR_4"/>
    <property type="match status" value="1"/>
</dbReference>
<comment type="caution">
    <text evidence="2">The sequence shown here is derived from an EMBL/GenBank/DDBJ whole genome shotgun (WGS) entry which is preliminary data.</text>
</comment>
<evidence type="ECO:0000256" key="1">
    <source>
        <dbReference type="PROSITE-ProRule" id="PRU00339"/>
    </source>
</evidence>
<dbReference type="InterPro" id="IPR011990">
    <property type="entry name" value="TPR-like_helical_dom_sf"/>
</dbReference>
<dbReference type="SUPFAM" id="SSF81901">
    <property type="entry name" value="HCP-like"/>
    <property type="match status" value="2"/>
</dbReference>